<name>A0A7C4W4P7_9BACT</name>
<dbReference type="Pfam" id="PF22362">
    <property type="entry name" value="Ago_MID_bact"/>
    <property type="match status" value="1"/>
</dbReference>
<evidence type="ECO:0000256" key="1">
    <source>
        <dbReference type="ARBA" id="ARBA00035012"/>
    </source>
</evidence>
<proteinExistence type="inferred from homology"/>
<dbReference type="InterPro" id="IPR012337">
    <property type="entry name" value="RNaseH-like_sf"/>
</dbReference>
<protein>
    <recommendedName>
        <fullName evidence="2">Protein argonaute</fullName>
    </recommendedName>
</protein>
<feature type="domain" description="Piwi" evidence="3">
    <location>
        <begin position="397"/>
        <end position="645"/>
    </location>
</feature>
<dbReference type="GO" id="GO:0003676">
    <property type="term" value="F:nucleic acid binding"/>
    <property type="evidence" value="ECO:0007669"/>
    <property type="project" value="InterPro"/>
</dbReference>
<dbReference type="Gene3D" id="3.30.420.10">
    <property type="entry name" value="Ribonuclease H-like superfamily/Ribonuclease H"/>
    <property type="match status" value="1"/>
</dbReference>
<accession>A0A7C4W4P7</accession>
<gene>
    <name evidence="4" type="ORF">ENT77_08050</name>
</gene>
<dbReference type="InterPro" id="IPR054434">
    <property type="entry name" value="Ago_MID_bact"/>
</dbReference>
<comment type="similarity">
    <text evidence="1">Belongs to the argonaute family. Long pAgo subfamily.</text>
</comment>
<dbReference type="InterPro" id="IPR054387">
    <property type="entry name" value="Ago_N_bact"/>
</dbReference>
<dbReference type="SUPFAM" id="SSF53098">
    <property type="entry name" value="Ribonuclease H-like"/>
    <property type="match status" value="1"/>
</dbReference>
<reference evidence="4" key="1">
    <citation type="journal article" date="2020" name="mSystems">
        <title>Genome- and Community-Level Interaction Insights into Carbon Utilization and Element Cycling Functions of Hydrothermarchaeota in Hydrothermal Sediment.</title>
        <authorList>
            <person name="Zhou Z."/>
            <person name="Liu Y."/>
            <person name="Xu W."/>
            <person name="Pan J."/>
            <person name="Luo Z.H."/>
            <person name="Li M."/>
        </authorList>
    </citation>
    <scope>NUCLEOTIDE SEQUENCE [LARGE SCALE GENOMIC DNA]</scope>
    <source>
        <strain evidence="4">SpSt-609</strain>
    </source>
</reference>
<dbReference type="AlphaFoldDB" id="A0A7C4W4P7"/>
<dbReference type="InterPro" id="IPR003165">
    <property type="entry name" value="Piwi"/>
</dbReference>
<evidence type="ECO:0000256" key="2">
    <source>
        <dbReference type="ARBA" id="ARBA00035032"/>
    </source>
</evidence>
<sequence length="652" mass="76464">MRSRRIKKGGDYSMANAVLLNLFPLKIDSKVRRLYFYNPGAEPEVFASNLTRVNHIRFQSSKDLVWVEIPEVNLKLVPTDVYKFKLDKEDLIENDERLFFKAFYAYITKLFRDNGYSKLHRRGEYVKLTPLWRLSSNPEISCYASYRVRLYNIEKKYYVSISPRFLFLSSEPVLTSPIKGSYVFNIETGKSYPLIELEADKIKILVNEKEVEVKVPENYYFNFSVIEAEKLNFIKELHQIYKQKTNEFYQRIPYDLNFLQLVVDFDKPLEISCEKILITSNEFYFREGTSNKVSEIFKLHPLKNNEDLRIALFFSSKAQLAELVPTLKVIFAKGHLLSKALADLDFKRLTLVENPTNHQPYFLYDPENLKPLDNEALKKVEGKTYAIVILDKYYGNLVPLIASFPKNFVLLPILKENLIKKQPYVINSFAYKILNFTENAQPYTVNVPSGTLFVGVDLSHENLLKKSHFAISAVDHLGKVLYVGVKRNLQLSERFNEEILVEYFQRIFERYKNRHSRAPARVIIIRDGLWLENTERIAEELKKFMNEIALVEIVKNSVINSLSNLQEHVIKITSETCVYFPRAYHNQKGVEIRIRINNTDIDNDEIMKTVYKATILYHPTPYTTLRIPYPLYITDKIALLGDEWKLYVPYFF</sequence>
<comment type="caution">
    <text evidence="4">The sequence shown here is derived from an EMBL/GenBank/DDBJ whole genome shotgun (WGS) entry which is preliminary data.</text>
</comment>
<dbReference type="Pfam" id="PF22136">
    <property type="entry name" value="MpAgo_N-like"/>
    <property type="match status" value="1"/>
</dbReference>
<dbReference type="EMBL" id="DSZY01000038">
    <property type="protein sequence ID" value="HGU41132.1"/>
    <property type="molecule type" value="Genomic_DNA"/>
</dbReference>
<evidence type="ECO:0000313" key="4">
    <source>
        <dbReference type="EMBL" id="HGU41132.1"/>
    </source>
</evidence>
<organism evidence="4">
    <name type="scientific">Fervidobacterium thailandense</name>
    <dbReference type="NCBI Taxonomy" id="1008305"/>
    <lineage>
        <taxon>Bacteria</taxon>
        <taxon>Thermotogati</taxon>
        <taxon>Thermotogota</taxon>
        <taxon>Thermotogae</taxon>
        <taxon>Thermotogales</taxon>
        <taxon>Fervidobacteriaceae</taxon>
        <taxon>Fervidobacterium</taxon>
    </lineage>
</organism>
<dbReference type="InterPro" id="IPR036397">
    <property type="entry name" value="RNaseH_sf"/>
</dbReference>
<evidence type="ECO:0000259" key="3">
    <source>
        <dbReference type="SMART" id="SM00950"/>
    </source>
</evidence>
<dbReference type="SMART" id="SM00950">
    <property type="entry name" value="Piwi"/>
    <property type="match status" value="1"/>
</dbReference>